<dbReference type="NCBIfam" id="TIGR02087">
    <property type="entry name" value="LEUD_arch"/>
    <property type="match status" value="1"/>
</dbReference>
<proteinExistence type="inferred from homology"/>
<evidence type="ECO:0000256" key="2">
    <source>
        <dbReference type="ARBA" id="ARBA00023239"/>
    </source>
</evidence>
<dbReference type="InterPro" id="IPR015928">
    <property type="entry name" value="Aconitase/3IPM_dehydase_swvl"/>
</dbReference>
<keyword evidence="2" id="KW-0456">Lyase</keyword>
<dbReference type="Pfam" id="PF00694">
    <property type="entry name" value="Aconitase_C"/>
    <property type="match status" value="1"/>
</dbReference>
<comment type="similarity">
    <text evidence="1">Belongs to the LeuD family. LeuD type 2 subfamily.</text>
</comment>
<protein>
    <submittedName>
        <fullName evidence="4">3-isopropylmalate dehydratase</fullName>
    </submittedName>
</protein>
<gene>
    <name evidence="4" type="ORF">ACFMB1_17570</name>
</gene>
<keyword evidence="5" id="KW-1185">Reference proteome</keyword>
<evidence type="ECO:0000256" key="1">
    <source>
        <dbReference type="ARBA" id="ARBA00009869"/>
    </source>
</evidence>
<dbReference type="InterPro" id="IPR050075">
    <property type="entry name" value="LeuD"/>
</dbReference>
<feature type="domain" description="Aconitase A/isopropylmalate dehydratase small subunit swivel" evidence="3">
    <location>
        <begin position="51"/>
        <end position="103"/>
    </location>
</feature>
<sequence>MNDFAFKGRCWKVGDFIPTDQIIKTRRVYQPLEEAAKFVLEDENPRFGKEVQKGDILIAGKHFGQSSGRAVAVKAMIATGVSCVVAEYFSRTFYRNAFEIGLPILEVKGVSAAVEEGDTVSVDIPNARFVNERTGETLQGNPVDPFLLDMIRGGGVIALGPQLAGDTA</sequence>
<dbReference type="SUPFAM" id="SSF52016">
    <property type="entry name" value="LeuD/IlvD-like"/>
    <property type="match status" value="1"/>
</dbReference>
<comment type="caution">
    <text evidence="4">The sequence shown here is derived from an EMBL/GenBank/DDBJ whole genome shotgun (WGS) entry which is preliminary data.</text>
</comment>
<organism evidence="4 5">
    <name type="scientific">Hyphococcus aureus</name>
    <dbReference type="NCBI Taxonomy" id="2666033"/>
    <lineage>
        <taxon>Bacteria</taxon>
        <taxon>Pseudomonadati</taxon>
        <taxon>Pseudomonadota</taxon>
        <taxon>Alphaproteobacteria</taxon>
        <taxon>Parvularculales</taxon>
        <taxon>Parvularculaceae</taxon>
        <taxon>Hyphococcus</taxon>
    </lineage>
</organism>
<accession>A0ABW1KZ71</accession>
<name>A0ABW1KZ71_9PROT</name>
<dbReference type="InterPro" id="IPR000573">
    <property type="entry name" value="AconitaseA/IPMdHydase_ssu_swvl"/>
</dbReference>
<dbReference type="PANTHER" id="PTHR43345:SF2">
    <property type="entry name" value="3-ISOPROPYLMALATE DEHYDRATASE SMALL SUBUNIT 1"/>
    <property type="match status" value="1"/>
</dbReference>
<evidence type="ECO:0000313" key="5">
    <source>
        <dbReference type="Proteomes" id="UP001596116"/>
    </source>
</evidence>
<dbReference type="PANTHER" id="PTHR43345">
    <property type="entry name" value="3-ISOPROPYLMALATE DEHYDRATASE SMALL SUBUNIT 2-RELATED-RELATED"/>
    <property type="match status" value="1"/>
</dbReference>
<dbReference type="RefSeq" id="WP_379881234.1">
    <property type="nucleotide sequence ID" value="NZ_JBHPON010000003.1"/>
</dbReference>
<evidence type="ECO:0000313" key="4">
    <source>
        <dbReference type="EMBL" id="MFC6037370.1"/>
    </source>
</evidence>
<dbReference type="Gene3D" id="3.20.19.10">
    <property type="entry name" value="Aconitase, domain 4"/>
    <property type="match status" value="1"/>
</dbReference>
<reference evidence="4 5" key="1">
    <citation type="submission" date="2024-09" db="EMBL/GenBank/DDBJ databases">
        <authorList>
            <person name="Zhang Z.-H."/>
        </authorList>
    </citation>
    <scope>NUCLEOTIDE SEQUENCE [LARGE SCALE GENOMIC DNA]</scope>
    <source>
        <strain evidence="4 5">HHTR114</strain>
    </source>
</reference>
<dbReference type="InterPro" id="IPR011827">
    <property type="entry name" value="LeuD_type2/HacB/DmdB"/>
</dbReference>
<evidence type="ECO:0000259" key="3">
    <source>
        <dbReference type="Pfam" id="PF00694"/>
    </source>
</evidence>
<dbReference type="EMBL" id="JBHPON010000003">
    <property type="protein sequence ID" value="MFC6037370.1"/>
    <property type="molecule type" value="Genomic_DNA"/>
</dbReference>
<dbReference type="Proteomes" id="UP001596116">
    <property type="component" value="Unassembled WGS sequence"/>
</dbReference>